<comment type="caution">
    <text evidence="2">The sequence shown here is derived from an EMBL/GenBank/DDBJ whole genome shotgun (WGS) entry which is preliminary data.</text>
</comment>
<keyword evidence="1" id="KW-0732">Signal</keyword>
<name>A0AAD7FG22_9AGAR</name>
<sequence length="292" mass="31605">MCLSLLYTLCLAAFYTSDAAEITRTVKPGFNANKRTSQLSARAPQALDGVLTNAQRLARGLPLLKPRRHSNFPRQSTPSSVAPVPVTCNIHVQPLDPNIQIGGFLTSDLGSWGQFYGLQDSQSGSMTVTFSYTPGSTTLFPILASTPSWANYQYMAAIIGDGSNGNDFASDYPNYAYLGKSNQVPEGPPSTTAGNSYADSIGMPGVGVETALWSYDPHTGALTATWINSNGDRVPAYLNVYFTYSELSTPPAWIWGNRFLDVFLISGEIFLQSPDFDLNPDRVTFTCVPVPT</sequence>
<evidence type="ECO:0000256" key="1">
    <source>
        <dbReference type="SAM" id="SignalP"/>
    </source>
</evidence>
<feature type="chain" id="PRO_5042097985" evidence="1">
    <location>
        <begin position="20"/>
        <end position="292"/>
    </location>
</feature>
<dbReference type="AlphaFoldDB" id="A0AAD7FG22"/>
<reference evidence="2" key="1">
    <citation type="submission" date="2023-03" db="EMBL/GenBank/DDBJ databases">
        <title>Massive genome expansion in bonnet fungi (Mycena s.s.) driven by repeated elements and novel gene families across ecological guilds.</title>
        <authorList>
            <consortium name="Lawrence Berkeley National Laboratory"/>
            <person name="Harder C.B."/>
            <person name="Miyauchi S."/>
            <person name="Viragh M."/>
            <person name="Kuo A."/>
            <person name="Thoen E."/>
            <person name="Andreopoulos B."/>
            <person name="Lu D."/>
            <person name="Skrede I."/>
            <person name="Drula E."/>
            <person name="Henrissat B."/>
            <person name="Morin E."/>
            <person name="Kohler A."/>
            <person name="Barry K."/>
            <person name="LaButti K."/>
            <person name="Morin E."/>
            <person name="Salamov A."/>
            <person name="Lipzen A."/>
            <person name="Mereny Z."/>
            <person name="Hegedus B."/>
            <person name="Baldrian P."/>
            <person name="Stursova M."/>
            <person name="Weitz H."/>
            <person name="Taylor A."/>
            <person name="Grigoriev I.V."/>
            <person name="Nagy L.G."/>
            <person name="Martin F."/>
            <person name="Kauserud H."/>
        </authorList>
    </citation>
    <scope>NUCLEOTIDE SEQUENCE</scope>
    <source>
        <strain evidence="2">9284</strain>
    </source>
</reference>
<evidence type="ECO:0000313" key="3">
    <source>
        <dbReference type="Proteomes" id="UP001221142"/>
    </source>
</evidence>
<evidence type="ECO:0000313" key="2">
    <source>
        <dbReference type="EMBL" id="KAJ7616542.1"/>
    </source>
</evidence>
<feature type="signal peptide" evidence="1">
    <location>
        <begin position="1"/>
        <end position="19"/>
    </location>
</feature>
<keyword evidence="3" id="KW-1185">Reference proteome</keyword>
<proteinExistence type="predicted"/>
<accession>A0AAD7FG22</accession>
<dbReference type="EMBL" id="JARKIF010000022">
    <property type="protein sequence ID" value="KAJ7616542.1"/>
    <property type="molecule type" value="Genomic_DNA"/>
</dbReference>
<gene>
    <name evidence="2" type="ORF">FB45DRAFT_1034861</name>
</gene>
<protein>
    <submittedName>
        <fullName evidence="2">Uncharacterized protein</fullName>
    </submittedName>
</protein>
<dbReference type="Proteomes" id="UP001221142">
    <property type="component" value="Unassembled WGS sequence"/>
</dbReference>
<organism evidence="2 3">
    <name type="scientific">Roridomyces roridus</name>
    <dbReference type="NCBI Taxonomy" id="1738132"/>
    <lineage>
        <taxon>Eukaryota</taxon>
        <taxon>Fungi</taxon>
        <taxon>Dikarya</taxon>
        <taxon>Basidiomycota</taxon>
        <taxon>Agaricomycotina</taxon>
        <taxon>Agaricomycetes</taxon>
        <taxon>Agaricomycetidae</taxon>
        <taxon>Agaricales</taxon>
        <taxon>Marasmiineae</taxon>
        <taxon>Mycenaceae</taxon>
        <taxon>Roridomyces</taxon>
    </lineage>
</organism>